<reference evidence="2" key="1">
    <citation type="thesis" date="2021" institute="BYU ScholarsArchive" country="Provo, UT, USA">
        <title>Applications of and Algorithms for Genome Assembly and Genomic Analyses with an Emphasis on Marine Teleosts.</title>
        <authorList>
            <person name="Pickett B.D."/>
        </authorList>
    </citation>
    <scope>NUCLEOTIDE SEQUENCE</scope>
    <source>
        <strain evidence="2">HI-2016</strain>
    </source>
</reference>
<keyword evidence="3" id="KW-1185">Reference proteome</keyword>
<evidence type="ECO:0000313" key="2">
    <source>
        <dbReference type="EMBL" id="KAG9346985.1"/>
    </source>
</evidence>
<evidence type="ECO:0000313" key="3">
    <source>
        <dbReference type="Proteomes" id="UP000824540"/>
    </source>
</evidence>
<feature type="compositionally biased region" description="Low complexity" evidence="1">
    <location>
        <begin position="114"/>
        <end position="129"/>
    </location>
</feature>
<name>A0A8T2P345_9TELE</name>
<feature type="compositionally biased region" description="Acidic residues" evidence="1">
    <location>
        <begin position="154"/>
        <end position="173"/>
    </location>
</feature>
<comment type="caution">
    <text evidence="2">The sequence shown here is derived from an EMBL/GenBank/DDBJ whole genome shotgun (WGS) entry which is preliminary data.</text>
</comment>
<dbReference type="EMBL" id="JAFBMS010000014">
    <property type="protein sequence ID" value="KAG9346985.1"/>
    <property type="molecule type" value="Genomic_DNA"/>
</dbReference>
<dbReference type="Proteomes" id="UP000824540">
    <property type="component" value="Unassembled WGS sequence"/>
</dbReference>
<dbReference type="AlphaFoldDB" id="A0A8T2P345"/>
<organism evidence="2 3">
    <name type="scientific">Albula glossodonta</name>
    <name type="common">roundjaw bonefish</name>
    <dbReference type="NCBI Taxonomy" id="121402"/>
    <lineage>
        <taxon>Eukaryota</taxon>
        <taxon>Metazoa</taxon>
        <taxon>Chordata</taxon>
        <taxon>Craniata</taxon>
        <taxon>Vertebrata</taxon>
        <taxon>Euteleostomi</taxon>
        <taxon>Actinopterygii</taxon>
        <taxon>Neopterygii</taxon>
        <taxon>Teleostei</taxon>
        <taxon>Albuliformes</taxon>
        <taxon>Albulidae</taxon>
        <taxon>Albula</taxon>
    </lineage>
</organism>
<feature type="region of interest" description="Disordered" evidence="1">
    <location>
        <begin position="260"/>
        <end position="282"/>
    </location>
</feature>
<proteinExistence type="predicted"/>
<evidence type="ECO:0000256" key="1">
    <source>
        <dbReference type="SAM" id="MobiDB-lite"/>
    </source>
</evidence>
<dbReference type="OrthoDB" id="9393938at2759"/>
<feature type="region of interest" description="Disordered" evidence="1">
    <location>
        <begin position="85"/>
        <end position="209"/>
    </location>
</feature>
<accession>A0A8T2P345</accession>
<feature type="compositionally biased region" description="Polar residues" evidence="1">
    <location>
        <begin position="93"/>
        <end position="103"/>
    </location>
</feature>
<protein>
    <submittedName>
        <fullName evidence="2">Uncharacterized protein</fullName>
    </submittedName>
</protein>
<sequence>MPIAVRKRSWEEHVTPRTGLQYSFDDLDILCSRGIAYNGRKSGAEDSKSGRRERCASLPECCHGDFCTDRVLFTHAQANTVDVDENANHQDPSHSLSVESGTETLVHHSDNKSPDGSSPDGRSGSSSPRPAEPERTGPRDAQTSGDGLPPAETPGEEVDTGDDGSCSEDESERSDDTVRSPFEEGLVMATGSSGDSSDEGPTHPTSVECEKERAAIRIDPCPGDTVDAKPTEALGNVSKNDAIPCEASGQAEALPHCATKLSPSADNESEKTVMEECNNPNSESDMITDMLLSEVMHVPDTPGECKAANLNISMINEEPSSDTVDAKTTEHDKPEVRVDVVNEGCCVEEAGCSKAREESNNTISKVDASEVPCSTKNTETEAELNDQKAEDGAVKLRKRKGTDLATVNGGDAFHAQKVIPHMIYSALTASTPVAVSGVKPKTGSSRMVNL</sequence>
<gene>
    <name evidence="2" type="ORF">JZ751_005912</name>
</gene>